<evidence type="ECO:0000313" key="5">
    <source>
        <dbReference type="EMBL" id="NLR93805.1"/>
    </source>
</evidence>
<dbReference type="EC" id="1.13.11.79" evidence="5"/>
<dbReference type="PANTHER" id="PTHR23026:SF90">
    <property type="entry name" value="IODOTYROSINE DEIODINASE 1"/>
    <property type="match status" value="1"/>
</dbReference>
<keyword evidence="3 5" id="KW-0560">Oxidoreductase</keyword>
<reference evidence="5 6" key="1">
    <citation type="submission" date="2020-04" db="EMBL/GenBank/DDBJ databases">
        <title>Flammeovirga sp. SR4, a novel species isolated from seawater.</title>
        <authorList>
            <person name="Wang X."/>
        </authorList>
    </citation>
    <scope>NUCLEOTIDE SEQUENCE [LARGE SCALE GENOMIC DNA]</scope>
    <source>
        <strain evidence="5 6">SR4</strain>
    </source>
</reference>
<feature type="domain" description="Nitroreductase" evidence="4">
    <location>
        <begin position="7"/>
        <end position="174"/>
    </location>
</feature>
<keyword evidence="2" id="KW-0288">FMN</keyword>
<dbReference type="AlphaFoldDB" id="A0A7X8SPA1"/>
<dbReference type="InterPro" id="IPR012825">
    <property type="entry name" value="BluB"/>
</dbReference>
<dbReference type="RefSeq" id="WP_168884518.1">
    <property type="nucleotide sequence ID" value="NZ_JABAIL010000008.1"/>
</dbReference>
<sequence>MDLYDCIYKRRDTRHFTQDDLPAEVLEKALDAAHAAPSVGLSEPWRFIVVKSQERKKEIKDLFQESNTKAESQITDSKQTALYNSLKLEAIEETPIGIAIFCDTSTLDSFTIGTIGNTSTLEWSCACAVQNLWLSLTEQGYGAGWVSILDYKKFENLFEVPENWRSLGYICLGKPATDYDGQPMLQKEKWKVRSKKPYVKYV</sequence>
<proteinExistence type="predicted"/>
<protein>
    <submittedName>
        <fullName evidence="5">5,6-dimethylbenzimidazole synthase</fullName>
        <ecNumber evidence="5">1.13.11.79</ecNumber>
    </submittedName>
</protein>
<dbReference type="InterPro" id="IPR050627">
    <property type="entry name" value="Nitroreductase/BluB"/>
</dbReference>
<evidence type="ECO:0000256" key="1">
    <source>
        <dbReference type="ARBA" id="ARBA00022630"/>
    </source>
</evidence>
<organism evidence="5 6">
    <name type="scientific">Flammeovirga agarivorans</name>
    <dbReference type="NCBI Taxonomy" id="2726742"/>
    <lineage>
        <taxon>Bacteria</taxon>
        <taxon>Pseudomonadati</taxon>
        <taxon>Bacteroidota</taxon>
        <taxon>Cytophagia</taxon>
        <taxon>Cytophagales</taxon>
        <taxon>Flammeovirgaceae</taxon>
        <taxon>Flammeovirga</taxon>
    </lineage>
</organism>
<dbReference type="NCBIfam" id="TIGR02476">
    <property type="entry name" value="BluB"/>
    <property type="match status" value="1"/>
</dbReference>
<accession>A0A7X8SPA1</accession>
<dbReference type="Pfam" id="PF00881">
    <property type="entry name" value="Nitroreductase"/>
    <property type="match status" value="1"/>
</dbReference>
<dbReference type="InterPro" id="IPR000415">
    <property type="entry name" value="Nitroreductase-like"/>
</dbReference>
<keyword evidence="6" id="KW-1185">Reference proteome</keyword>
<evidence type="ECO:0000256" key="2">
    <source>
        <dbReference type="ARBA" id="ARBA00022643"/>
    </source>
</evidence>
<evidence type="ECO:0000259" key="4">
    <source>
        <dbReference type="Pfam" id="PF00881"/>
    </source>
</evidence>
<dbReference type="GO" id="GO:0102919">
    <property type="term" value="F:5,6-dimethylbenzimidazole synthase activity"/>
    <property type="evidence" value="ECO:0007669"/>
    <property type="project" value="UniProtKB-EC"/>
</dbReference>
<comment type="caution">
    <text evidence="5">The sequence shown here is derived from an EMBL/GenBank/DDBJ whole genome shotgun (WGS) entry which is preliminary data.</text>
</comment>
<dbReference type="Proteomes" id="UP000585050">
    <property type="component" value="Unassembled WGS sequence"/>
</dbReference>
<dbReference type="Gene3D" id="3.40.109.10">
    <property type="entry name" value="NADH Oxidase"/>
    <property type="match status" value="1"/>
</dbReference>
<gene>
    <name evidence="5" type="primary">bluB</name>
    <name evidence="5" type="ORF">HGP29_21570</name>
</gene>
<dbReference type="PANTHER" id="PTHR23026">
    <property type="entry name" value="NADPH NITROREDUCTASE"/>
    <property type="match status" value="1"/>
</dbReference>
<dbReference type="SUPFAM" id="SSF55469">
    <property type="entry name" value="FMN-dependent nitroreductase-like"/>
    <property type="match status" value="1"/>
</dbReference>
<dbReference type="InterPro" id="IPR029479">
    <property type="entry name" value="Nitroreductase"/>
</dbReference>
<evidence type="ECO:0000256" key="3">
    <source>
        <dbReference type="ARBA" id="ARBA00023002"/>
    </source>
</evidence>
<dbReference type="EMBL" id="JABAIL010000008">
    <property type="protein sequence ID" value="NLR93805.1"/>
    <property type="molecule type" value="Genomic_DNA"/>
</dbReference>
<keyword evidence="1" id="KW-0285">Flavoprotein</keyword>
<name>A0A7X8SPA1_9BACT</name>
<evidence type="ECO:0000313" key="6">
    <source>
        <dbReference type="Proteomes" id="UP000585050"/>
    </source>
</evidence>